<dbReference type="KEGG" id="hhb:Hhub_1725"/>
<organism evidence="3 4">
    <name type="scientific">Halobacterium hubeiense</name>
    <dbReference type="NCBI Taxonomy" id="1407499"/>
    <lineage>
        <taxon>Archaea</taxon>
        <taxon>Methanobacteriati</taxon>
        <taxon>Methanobacteriota</taxon>
        <taxon>Stenosarchaea group</taxon>
        <taxon>Halobacteria</taxon>
        <taxon>Halobacteriales</taxon>
        <taxon>Halobacteriaceae</taxon>
        <taxon>Halobacterium</taxon>
    </lineage>
</organism>
<dbReference type="InterPro" id="IPR008457">
    <property type="entry name" value="Cu-R_CopD_dom"/>
</dbReference>
<feature type="transmembrane region" description="Helical" evidence="1">
    <location>
        <begin position="126"/>
        <end position="146"/>
    </location>
</feature>
<feature type="transmembrane region" description="Helical" evidence="1">
    <location>
        <begin position="21"/>
        <end position="42"/>
    </location>
</feature>
<feature type="transmembrane region" description="Helical" evidence="1">
    <location>
        <begin position="193"/>
        <end position="217"/>
    </location>
</feature>
<accession>A0A0U5CWR1</accession>
<dbReference type="GO" id="GO:0016020">
    <property type="term" value="C:membrane"/>
    <property type="evidence" value="ECO:0007669"/>
    <property type="project" value="InterPro"/>
</dbReference>
<name>A0A0U5CWR1_9EURY</name>
<dbReference type="EMBL" id="LN831302">
    <property type="protein sequence ID" value="CQH51370.1"/>
    <property type="molecule type" value="Genomic_DNA"/>
</dbReference>
<feature type="transmembrane region" description="Helical" evidence="1">
    <location>
        <begin position="268"/>
        <end position="291"/>
    </location>
</feature>
<reference evidence="4" key="1">
    <citation type="journal article" date="2016" name="Environ. Microbiol.">
        <title>The complete genome of a viable archaeum isolated from 123-million-year-old rock salt.</title>
        <authorList>
            <person name="Jaakkola S.T."/>
            <person name="Pfeiffer F."/>
            <person name="Ravantti J.J."/>
            <person name="Guo Q."/>
            <person name="Liu Y."/>
            <person name="Chen X."/>
            <person name="Ma H."/>
            <person name="Yang C."/>
            <person name="Oksanen H.M."/>
            <person name="Bamford D.H."/>
        </authorList>
    </citation>
    <scope>NUCLEOTIDE SEQUENCE</scope>
    <source>
        <strain evidence="4">JI20-1</strain>
    </source>
</reference>
<protein>
    <recommendedName>
        <fullName evidence="2">Copper resistance protein D domain-containing protein</fullName>
    </recommendedName>
</protein>
<dbReference type="Pfam" id="PF05425">
    <property type="entry name" value="CopD"/>
    <property type="match status" value="1"/>
</dbReference>
<sequence>MADVTHEQAGTVADELFDKYLLPKAALTVILAASLVGTALTLDLAGQWSPLVALAKWGYFVALGVLLGGLLWKHGFVRPGDVDAAADYCAEMYRRFDRIAVGALAVVAVAGVALLTVAYADAPLALRGGLAGALALTLGAGAVDTYDDAPVPERFRTTAGVLALAGAVLAVALSAAADVALAGGGAVPTASRAVHLLAFAAWVGGAVWNIFVAVPTGQLRPTPPVVRAAGEQLERFRWTVRFVIPTLVATGVFQSVDVLGTSPGTYVGTTAGLAVLAKLGFVAVLFAIFLACPMWRACSPIDGVCDLAEMDGEVGD</sequence>
<keyword evidence="1" id="KW-0812">Transmembrane</keyword>
<feature type="transmembrane region" description="Helical" evidence="1">
    <location>
        <begin position="238"/>
        <end position="256"/>
    </location>
</feature>
<evidence type="ECO:0000259" key="2">
    <source>
        <dbReference type="Pfam" id="PF05425"/>
    </source>
</evidence>
<dbReference type="Proteomes" id="UP000066737">
    <property type="component" value="Chromosome I"/>
</dbReference>
<evidence type="ECO:0000256" key="1">
    <source>
        <dbReference type="SAM" id="Phobius"/>
    </source>
</evidence>
<proteinExistence type="predicted"/>
<feature type="transmembrane region" description="Helical" evidence="1">
    <location>
        <begin position="54"/>
        <end position="72"/>
    </location>
</feature>
<keyword evidence="1" id="KW-0472">Membrane</keyword>
<dbReference type="STRING" id="1407499.HHUB_1725"/>
<feature type="transmembrane region" description="Helical" evidence="1">
    <location>
        <begin position="99"/>
        <end position="120"/>
    </location>
</feature>
<evidence type="ECO:0000313" key="4">
    <source>
        <dbReference type="Proteomes" id="UP000066737"/>
    </source>
</evidence>
<dbReference type="GeneID" id="70638368"/>
<dbReference type="AlphaFoldDB" id="A0A0U5CWR1"/>
<feature type="transmembrane region" description="Helical" evidence="1">
    <location>
        <begin position="158"/>
        <end position="181"/>
    </location>
</feature>
<keyword evidence="1" id="KW-1133">Transmembrane helix</keyword>
<gene>
    <name evidence="3" type="ORF">HHUB_1725</name>
</gene>
<evidence type="ECO:0000313" key="3">
    <source>
        <dbReference type="EMBL" id="CQH51370.1"/>
    </source>
</evidence>
<dbReference type="RefSeq" id="WP_059056212.1">
    <property type="nucleotide sequence ID" value="NZ_CEML01000002.1"/>
</dbReference>
<feature type="domain" description="Copper resistance protein D" evidence="2">
    <location>
        <begin position="233"/>
        <end position="293"/>
    </location>
</feature>
<keyword evidence="4" id="KW-1185">Reference proteome</keyword>